<dbReference type="InterPro" id="IPR011059">
    <property type="entry name" value="Metal-dep_hydrolase_composite"/>
</dbReference>
<dbReference type="Gene3D" id="2.140.10.30">
    <property type="entry name" value="Dipeptidylpeptidase IV, N-terminal domain"/>
    <property type="match status" value="1"/>
</dbReference>
<dbReference type="Gene3D" id="1.20.58.520">
    <property type="entry name" value="Amidohydrolase"/>
    <property type="match status" value="1"/>
</dbReference>
<dbReference type="SUPFAM" id="SSF51338">
    <property type="entry name" value="Composite domain of metallo-dependent hydrolases"/>
    <property type="match status" value="1"/>
</dbReference>
<organism evidence="3 4">
    <name type="scientific">Cytobacillus oceanisediminis</name>
    <dbReference type="NCBI Taxonomy" id="665099"/>
    <lineage>
        <taxon>Bacteria</taxon>
        <taxon>Bacillati</taxon>
        <taxon>Bacillota</taxon>
        <taxon>Bacilli</taxon>
        <taxon>Bacillales</taxon>
        <taxon>Bacillaceae</taxon>
        <taxon>Cytobacillus</taxon>
    </lineage>
</organism>
<dbReference type="Pfam" id="PF01979">
    <property type="entry name" value="Amidohydro_1"/>
    <property type="match status" value="1"/>
</dbReference>
<dbReference type="InterPro" id="IPR032466">
    <property type="entry name" value="Metal_Hydrolase"/>
</dbReference>
<dbReference type="InterPro" id="IPR006680">
    <property type="entry name" value="Amidohydro-rel"/>
</dbReference>
<dbReference type="PANTHER" id="PTHR36842">
    <property type="entry name" value="PROTEIN TOLB HOMOLOG"/>
    <property type="match status" value="1"/>
</dbReference>
<dbReference type="Pfam" id="PF07676">
    <property type="entry name" value="PD40"/>
    <property type="match status" value="3"/>
</dbReference>
<protein>
    <submittedName>
        <fullName evidence="3">Imidazolonepropionase-like amidohydrolase</fullName>
    </submittedName>
</protein>
<accession>A0A562K5G7</accession>
<dbReference type="Gene3D" id="3.40.50.10910">
    <property type="entry name" value="Amidohydrolase"/>
    <property type="match status" value="1"/>
</dbReference>
<dbReference type="GO" id="GO:0016810">
    <property type="term" value="F:hydrolase activity, acting on carbon-nitrogen (but not peptide) bonds"/>
    <property type="evidence" value="ECO:0007669"/>
    <property type="project" value="InterPro"/>
</dbReference>
<dbReference type="InterPro" id="IPR011042">
    <property type="entry name" value="6-blade_b-propeller_TolB-like"/>
</dbReference>
<dbReference type="OrthoDB" id="9797498at2"/>
<gene>
    <name evidence="3" type="ORF">IQ19_00137</name>
</gene>
<dbReference type="SUPFAM" id="SSF82171">
    <property type="entry name" value="DPP6 N-terminal domain-like"/>
    <property type="match status" value="3"/>
</dbReference>
<feature type="domain" description="Amidohydrolase-related" evidence="2">
    <location>
        <begin position="640"/>
        <end position="974"/>
    </location>
</feature>
<evidence type="ECO:0000256" key="1">
    <source>
        <dbReference type="ARBA" id="ARBA00009820"/>
    </source>
</evidence>
<dbReference type="GeneID" id="65401438"/>
<keyword evidence="4" id="KW-1185">Reference proteome</keyword>
<proteinExistence type="inferred from homology"/>
<keyword evidence="3" id="KW-0378">Hydrolase</keyword>
<dbReference type="Pfam" id="PF26549">
    <property type="entry name" value="Tricorn_N"/>
    <property type="match status" value="1"/>
</dbReference>
<sequence length="986" mass="109407">MKRKTIFRWTILMLIPILFLGQNILTGISSKVNAKKSSDIVTITEGTNIAVAVSPDHSQLVMDLQGVLWTLPMTGGTAKAITDTYVDPSFPDWSPDGKRIAFQSYQGGNYHIWSMNPDGSDMRQLTFGKYDDREPSYSPDGSKIAFSSDRGGSYDIWVLDLATNELKAWTNTTSEEYQPTWSPDGSEIAYIDGKQLKAVDVAGNIRTVVTEELGTISNPSWSPEAKDIAYVVKDGLQSNLKISGKQVTSNEDVFPFPVEWLSTNEIAYTADGHIKTRKLDQEKAETIPFRADISFSLQEYQSKKHDFDSKKQKDVKGIVAPKLSPNGKQVAFVALNNLWLLDVGKGKPRQLTDDSYMELDPTWSPDGKQIAYSSDKEGTEDIYLLNLASGKKQRLTTSDSAEFAAAWSPDGEKVAYQDENGKTYTVDISTGGTKQVIESLNLPGPPTWGPDSKTIALAAIKTYSNRFREGTNQIFIVNTETGTKNFVDPIPFKSLSNRNNSGPIWSPDGKQMAFIIESQLWVMAVDKNGQPKGEPRLLSDEIADSPSWSRDSNTLMYLSKGDLKLISINGGPSQTVPFTLKWRPQLPSGKKVIHVGRLWDGVSTELKENVDITLQGNRIVDIQPHKKEHKGKVIDASELTVIPGLWDTHIHQQLNQSHYGSRQGRQLLSFGVTSTVSMGDYAYRAIEDREAIESGNRIAPRYFASSELIEGSRVYYSNMRPTTSLEAVKREVERAGSLEVDLLKTYVRLPNDHQDYVINKAHEMGVPAFSHYFFPAMAFGQDGISHLTATQRLGFSRTVSPSGYAYEDVVKLTGESGMSVTSTLSLSANMLGFYPKIISDPRIEKLYTAWQYRSIRGMYEAALTKDQKRVAKYVAILKDMIDAGGVVINGTDSPLVPIGFSTHAELMAMTQYGMTPYEALRTATYYPAKKMGVEEDLGTIEPGKIADLVFVKGNPLQDIKDTVNVQMVMKDGKVYSIDDIIAPFNK</sequence>
<dbReference type="InterPro" id="IPR011659">
    <property type="entry name" value="WD40"/>
</dbReference>
<evidence type="ECO:0000313" key="4">
    <source>
        <dbReference type="Proteomes" id="UP000318667"/>
    </source>
</evidence>
<dbReference type="PANTHER" id="PTHR36842:SF1">
    <property type="entry name" value="PROTEIN TOLB"/>
    <property type="match status" value="1"/>
</dbReference>
<comment type="similarity">
    <text evidence="1">Belongs to the TolB family.</text>
</comment>
<reference evidence="3 4" key="1">
    <citation type="journal article" date="2015" name="Stand. Genomic Sci.">
        <title>Genomic Encyclopedia of Bacterial and Archaeal Type Strains, Phase III: the genomes of soil and plant-associated and newly described type strains.</title>
        <authorList>
            <person name="Whitman W.B."/>
            <person name="Woyke T."/>
            <person name="Klenk H.P."/>
            <person name="Zhou Y."/>
            <person name="Lilburn T.G."/>
            <person name="Beck B.J."/>
            <person name="De Vos P."/>
            <person name="Vandamme P."/>
            <person name="Eisen J.A."/>
            <person name="Garrity G."/>
            <person name="Hugenholtz P."/>
            <person name="Kyrpides N.C."/>
        </authorList>
    </citation>
    <scope>NUCLEOTIDE SEQUENCE [LARGE SCALE GENOMIC DNA]</scope>
    <source>
        <strain evidence="3 4">CGMCC 1.10115</strain>
    </source>
</reference>
<dbReference type="AlphaFoldDB" id="A0A562K5G7"/>
<dbReference type="Proteomes" id="UP000318667">
    <property type="component" value="Unassembled WGS sequence"/>
</dbReference>
<dbReference type="RefSeq" id="WP_158638714.1">
    <property type="nucleotide sequence ID" value="NZ_CBCSDC010000028.1"/>
</dbReference>
<dbReference type="Gene3D" id="3.30.110.90">
    <property type="entry name" value="Amidohydrolase"/>
    <property type="match status" value="1"/>
</dbReference>
<evidence type="ECO:0000313" key="3">
    <source>
        <dbReference type="EMBL" id="TWH90691.1"/>
    </source>
</evidence>
<comment type="caution">
    <text evidence="3">The sequence shown here is derived from an EMBL/GenBank/DDBJ whole genome shotgun (WGS) entry which is preliminary data.</text>
</comment>
<dbReference type="EMBL" id="VLKI01000001">
    <property type="protein sequence ID" value="TWH90691.1"/>
    <property type="molecule type" value="Genomic_DNA"/>
</dbReference>
<dbReference type="SUPFAM" id="SSF51556">
    <property type="entry name" value="Metallo-dependent hydrolases"/>
    <property type="match status" value="1"/>
</dbReference>
<dbReference type="Gene3D" id="2.30.40.10">
    <property type="entry name" value="Urease, subunit C, domain 1"/>
    <property type="match status" value="1"/>
</dbReference>
<evidence type="ECO:0000259" key="2">
    <source>
        <dbReference type="Pfam" id="PF01979"/>
    </source>
</evidence>
<name>A0A562K5G7_9BACI</name>
<dbReference type="Gene3D" id="2.120.10.30">
    <property type="entry name" value="TolB, C-terminal domain"/>
    <property type="match status" value="2"/>
</dbReference>